<reference evidence="7" key="1">
    <citation type="journal article" date="2022" name="Plant J.">
        <title>Strategies of tolerance reflected in two North American maple genomes.</title>
        <authorList>
            <person name="McEvoy S.L."/>
            <person name="Sezen U.U."/>
            <person name="Trouern-Trend A."/>
            <person name="McMahon S.M."/>
            <person name="Schaberg P.G."/>
            <person name="Yang J."/>
            <person name="Wegrzyn J.L."/>
            <person name="Swenson N.G."/>
        </authorList>
    </citation>
    <scope>NUCLEOTIDE SEQUENCE</scope>
    <source>
        <strain evidence="7">91603</strain>
    </source>
</reference>
<dbReference type="PANTHER" id="PTHR48021">
    <property type="match status" value="1"/>
</dbReference>
<comment type="caution">
    <text evidence="7">The sequence shown here is derived from an EMBL/GenBank/DDBJ whole genome shotgun (WGS) entry which is preliminary data.</text>
</comment>
<keyword evidence="5" id="KW-1133">Transmembrane helix</keyword>
<accession>A0AAD5J6I2</accession>
<evidence type="ECO:0000256" key="5">
    <source>
        <dbReference type="ARBA" id="ARBA00022989"/>
    </source>
</evidence>
<gene>
    <name evidence="7" type="ORF">LWI28_024682</name>
</gene>
<dbReference type="PANTHER" id="PTHR48021:SF1">
    <property type="entry name" value="GH07001P-RELATED"/>
    <property type="match status" value="1"/>
</dbReference>
<keyword evidence="8" id="KW-1185">Reference proteome</keyword>
<dbReference type="GO" id="GO:0016020">
    <property type="term" value="C:membrane"/>
    <property type="evidence" value="ECO:0007669"/>
    <property type="project" value="UniProtKB-SubCell"/>
</dbReference>
<comment type="subcellular location">
    <subcellularLocation>
        <location evidence="1">Membrane</location>
    </subcellularLocation>
</comment>
<keyword evidence="3" id="KW-0762">Sugar transport</keyword>
<reference evidence="7" key="2">
    <citation type="submission" date="2023-02" db="EMBL/GenBank/DDBJ databases">
        <authorList>
            <person name="Swenson N.G."/>
            <person name="Wegrzyn J.L."/>
            <person name="Mcevoy S.L."/>
        </authorList>
    </citation>
    <scope>NUCLEOTIDE SEQUENCE</scope>
    <source>
        <strain evidence="7">91603</strain>
        <tissue evidence="7">Leaf</tissue>
    </source>
</reference>
<dbReference type="Gene3D" id="1.20.1250.20">
    <property type="entry name" value="MFS general substrate transporter like domains"/>
    <property type="match status" value="1"/>
</dbReference>
<dbReference type="EMBL" id="JAJSOW010000100">
    <property type="protein sequence ID" value="KAI9187124.1"/>
    <property type="molecule type" value="Genomic_DNA"/>
</dbReference>
<organism evidence="7 8">
    <name type="scientific">Acer negundo</name>
    <name type="common">Box elder</name>
    <dbReference type="NCBI Taxonomy" id="4023"/>
    <lineage>
        <taxon>Eukaryota</taxon>
        <taxon>Viridiplantae</taxon>
        <taxon>Streptophyta</taxon>
        <taxon>Embryophyta</taxon>
        <taxon>Tracheophyta</taxon>
        <taxon>Spermatophyta</taxon>
        <taxon>Magnoliopsida</taxon>
        <taxon>eudicotyledons</taxon>
        <taxon>Gunneridae</taxon>
        <taxon>Pentapetalae</taxon>
        <taxon>rosids</taxon>
        <taxon>malvids</taxon>
        <taxon>Sapindales</taxon>
        <taxon>Sapindaceae</taxon>
        <taxon>Hippocastanoideae</taxon>
        <taxon>Acereae</taxon>
        <taxon>Acer</taxon>
    </lineage>
</organism>
<dbReference type="Proteomes" id="UP001064489">
    <property type="component" value="Chromosome 3"/>
</dbReference>
<keyword evidence="6" id="KW-0472">Membrane</keyword>
<comment type="similarity">
    <text evidence="2">Belongs to the major facilitator superfamily. Sugar transporter (TC 2.A.1.1) family.</text>
</comment>
<keyword evidence="4" id="KW-0812">Transmembrane</keyword>
<dbReference type="InterPro" id="IPR005828">
    <property type="entry name" value="MFS_sugar_transport-like"/>
</dbReference>
<dbReference type="AlphaFoldDB" id="A0AAD5J6I2"/>
<keyword evidence="3" id="KW-0813">Transport</keyword>
<evidence type="ECO:0000256" key="3">
    <source>
        <dbReference type="ARBA" id="ARBA00022597"/>
    </source>
</evidence>
<evidence type="ECO:0000313" key="7">
    <source>
        <dbReference type="EMBL" id="KAI9187124.1"/>
    </source>
</evidence>
<evidence type="ECO:0000256" key="2">
    <source>
        <dbReference type="ARBA" id="ARBA00010992"/>
    </source>
</evidence>
<proteinExistence type="inferred from homology"/>
<evidence type="ECO:0000313" key="8">
    <source>
        <dbReference type="Proteomes" id="UP001064489"/>
    </source>
</evidence>
<dbReference type="InterPro" id="IPR050549">
    <property type="entry name" value="MFS_Trehalose_Transporter"/>
</dbReference>
<evidence type="ECO:0000256" key="6">
    <source>
        <dbReference type="ARBA" id="ARBA00023136"/>
    </source>
</evidence>
<evidence type="ECO:0000256" key="1">
    <source>
        <dbReference type="ARBA" id="ARBA00004370"/>
    </source>
</evidence>
<dbReference type="GO" id="GO:0022857">
    <property type="term" value="F:transmembrane transporter activity"/>
    <property type="evidence" value="ECO:0007669"/>
    <property type="project" value="InterPro"/>
</dbReference>
<dbReference type="InterPro" id="IPR036259">
    <property type="entry name" value="MFS_trans_sf"/>
</dbReference>
<sequence length="281" mass="31174">MEEGRVPMLSSSFTLKSGESIRLASLVSPKSRESFIRLGSEGLLISDFEDPSLESSPITFKVCFSSLVAVCSSYVYGHAYSVFSSILTVGAMLGAVMSGRVADFVGRRAVSFSGFRSFYVSVTDFDSTCQTGHRNFRVVLHFWLAFDYVSRGIIPGAIQLPCLFFIPESPRWLAKVGKMKEFEASLQSIRGENFDISQEATEIEVRVTFVTFRIRISVIYSRPAWVLIDSGAMHISQPLVLAQRKSRPESQPGVGLRRRVSPVVNKAACKEANMNRLEGNK</sequence>
<name>A0AAD5J6I2_ACENE</name>
<protein>
    <submittedName>
        <fullName evidence="7">Uncharacterized protein</fullName>
    </submittedName>
</protein>
<dbReference type="Pfam" id="PF00083">
    <property type="entry name" value="Sugar_tr"/>
    <property type="match status" value="1"/>
</dbReference>
<evidence type="ECO:0000256" key="4">
    <source>
        <dbReference type="ARBA" id="ARBA00022692"/>
    </source>
</evidence>